<evidence type="ECO:0000256" key="4">
    <source>
        <dbReference type="SAM" id="MobiDB-lite"/>
    </source>
</evidence>
<evidence type="ECO:0000256" key="3">
    <source>
        <dbReference type="ARBA" id="ARBA00023145"/>
    </source>
</evidence>
<dbReference type="InterPro" id="IPR029055">
    <property type="entry name" value="Ntn_hydrolases_N"/>
</dbReference>
<evidence type="ECO:0000256" key="2">
    <source>
        <dbReference type="ARBA" id="ARBA00022801"/>
    </source>
</evidence>
<dbReference type="Gene3D" id="2.30.120.10">
    <property type="match status" value="1"/>
</dbReference>
<dbReference type="Proteomes" id="UP000826651">
    <property type="component" value="Unassembled WGS sequence"/>
</dbReference>
<dbReference type="PANTHER" id="PTHR34218">
    <property type="entry name" value="PEPTIDASE S45 PENICILLIN AMIDASE"/>
    <property type="match status" value="1"/>
</dbReference>
<accession>A0ABS7SFF4</accession>
<keyword evidence="3" id="KW-0865">Zymogen</keyword>
<reference evidence="5 6" key="1">
    <citation type="submission" date="2021-04" db="EMBL/GenBank/DDBJ databases">
        <title>Ruania sp. nov., isolated from sandy soil of mangrove forest.</title>
        <authorList>
            <person name="Ge X."/>
            <person name="Huang R."/>
            <person name="Liu W."/>
        </authorList>
    </citation>
    <scope>NUCLEOTIDE SEQUENCE [LARGE SCALE GENOMIC DNA]</scope>
    <source>
        <strain evidence="5 6">N2-46</strain>
    </source>
</reference>
<gene>
    <name evidence="5" type="ORF">KCQ71_23250</name>
</gene>
<feature type="region of interest" description="Disordered" evidence="4">
    <location>
        <begin position="241"/>
        <end position="275"/>
    </location>
</feature>
<dbReference type="Gene3D" id="3.60.20.10">
    <property type="entry name" value="Glutamine Phosphoribosylpyrophosphate, subunit 1, domain 1"/>
    <property type="match status" value="1"/>
</dbReference>
<dbReference type="EMBL" id="JAGSHT010000023">
    <property type="protein sequence ID" value="MBZ2199083.1"/>
    <property type="molecule type" value="Genomic_DNA"/>
</dbReference>
<keyword evidence="2" id="KW-0378">Hydrolase</keyword>
<evidence type="ECO:0000313" key="6">
    <source>
        <dbReference type="Proteomes" id="UP000826651"/>
    </source>
</evidence>
<dbReference type="PIRSF" id="PIRSF001227">
    <property type="entry name" value="Pen_acylase"/>
    <property type="match status" value="1"/>
</dbReference>
<dbReference type="InterPro" id="IPR002692">
    <property type="entry name" value="S45"/>
</dbReference>
<dbReference type="SUPFAM" id="SSF56235">
    <property type="entry name" value="N-terminal nucleophile aminohydrolases (Ntn hydrolases)"/>
    <property type="match status" value="1"/>
</dbReference>
<name>A0ABS7SFF4_9MICO</name>
<dbReference type="PANTHER" id="PTHR34218:SF4">
    <property type="entry name" value="ACYL-HOMOSERINE LACTONE ACYLASE QUIP"/>
    <property type="match status" value="1"/>
</dbReference>
<dbReference type="CDD" id="cd03747">
    <property type="entry name" value="Ntn_PGA_like"/>
    <property type="match status" value="1"/>
</dbReference>
<comment type="similarity">
    <text evidence="1">Belongs to the peptidase S45 family.</text>
</comment>
<dbReference type="Gene3D" id="1.10.1400.10">
    <property type="match status" value="1"/>
</dbReference>
<comment type="caution">
    <text evidence="5">The sequence shown here is derived from an EMBL/GenBank/DDBJ whole genome shotgun (WGS) entry which is preliminary data.</text>
</comment>
<dbReference type="InterPro" id="IPR023343">
    <property type="entry name" value="Penicillin_amidase_dom1"/>
</dbReference>
<keyword evidence="6" id="KW-1185">Reference proteome</keyword>
<evidence type="ECO:0000256" key="1">
    <source>
        <dbReference type="ARBA" id="ARBA00006586"/>
    </source>
</evidence>
<sequence length="890" mass="95118">MSVARRIALAVAVFLVVVLVAGVITTVTFVRRPLPSLGGTQQLDGLTGDVEVIRDELGIPQIYADSAEDLFMAQGYVHAQDRFFEMDYRRHVTAGRLSELVGANEAALEADIATRTLGWRQVAEQEWDLLDPGTRSYLSAYADGVNAYLDGRQPSQLGLEYTVLGMSVQMDSIEPWDPIDSLAWLKAMAWDLRSNYGNELARSAIYGQVGDLDMVEALYPSYDSSRNLPILPTAAEVVAQQEAAAAEESQSQGMDLTGGSEGEADAGADVTHDPYSTGSVAAGDVAGAAQTALDAIPALVGAGDGLGSNSWVISGEHTESGQPLLANDPHLGLGAPGIWYQVGLHCNERSEDCPFDVAGYSFSGLPGVVIGQNTDLAWGLTNLTSDASDFFLERVYSDGTYLRAGDRLPLVERTEVIEVNGGDDVTIAVRSTPHGPIVSDAIDSTRAAGDLPLPDGSPPTGLSGYAIALSWTALTPGRTADALFAMNRAADADDIAEAAAMYDSPSQSFVFATTDGVIGYQAAGAMPVRADVAGAVVPSDGRWPRLGWDPAYDWQGLVPSEEMPSVTDPAEGFIVTANQAVTSPGNTPDLATDVDRGYRAQRIRDLITAQIEAGEPFTTADMTRIQLDEVNPYAQMLVPVLQRIRVQDDFVAEAVDLLDDWDYVNDPDSPAAAYFAAVWTNLLRLTFWDQVPEAQRPSGGSSSLDVVRNLLEDEASPWWDDRATLTVVEQRDEILGLALVDARAQLTVSQGKDPDDWRWGRSHQIAPTHALLGGGAGVPGIVSDYFNPDPREVGGGSSSVNATSWDASAWVGGYADLSVTAGPSMRMVIDLADPDASTWQNFLGSSGHPTSDNYDDQFERWVSGEPYPWAFTRAAVEAAEDRTLTLTPPG</sequence>
<dbReference type="Gene3D" id="1.10.439.10">
    <property type="entry name" value="Penicillin Amidohydrolase, domain 1"/>
    <property type="match status" value="1"/>
</dbReference>
<dbReference type="InterPro" id="IPR043146">
    <property type="entry name" value="Penicillin_amidase_N_B-knob"/>
</dbReference>
<dbReference type="InterPro" id="IPR014395">
    <property type="entry name" value="Pen/GL7ACA/AHL_acylase"/>
</dbReference>
<dbReference type="Pfam" id="PF01804">
    <property type="entry name" value="Penicil_amidase"/>
    <property type="match status" value="1"/>
</dbReference>
<feature type="compositionally biased region" description="Low complexity" evidence="4">
    <location>
        <begin position="241"/>
        <end position="252"/>
    </location>
</feature>
<dbReference type="InterPro" id="IPR043147">
    <property type="entry name" value="Penicillin_amidase_A-knob"/>
</dbReference>
<proteinExistence type="inferred from homology"/>
<organism evidence="5 6">
    <name type="scientific">Occultella gossypii</name>
    <dbReference type="NCBI Taxonomy" id="2800820"/>
    <lineage>
        <taxon>Bacteria</taxon>
        <taxon>Bacillati</taxon>
        <taxon>Actinomycetota</taxon>
        <taxon>Actinomycetes</taxon>
        <taxon>Micrococcales</taxon>
        <taxon>Ruaniaceae</taxon>
        <taxon>Occultella</taxon>
    </lineage>
</organism>
<protein>
    <submittedName>
        <fullName evidence="5">Penicillin acylase family protein</fullName>
    </submittedName>
</protein>
<evidence type="ECO:0000313" key="5">
    <source>
        <dbReference type="EMBL" id="MBZ2199083.1"/>
    </source>
</evidence>